<dbReference type="HOGENOM" id="CLU_2260633_0_0_14"/>
<sequence length="107" mass="12269">MKKILPFGLLMLLGSTPVIIAASINKPKEENYNAYANMNHKKDKVNVSLLREEAKKTLDHIRKLEAKNFSTNSEENNPTKIVDFTKFENDFNSFLDKIEKNPSVDLE</sequence>
<reference evidence="2 3" key="1">
    <citation type="journal article" date="2004" name="J. Bacteriol.">
        <title>The genome sequence of Mycoplasma hyopneumoniae strain 232, the agent of swine mycoplasmosis.</title>
        <authorList>
            <person name="Minion F.C."/>
            <person name="Lefkowitz E.J."/>
            <person name="Madsen M.L."/>
            <person name="Cleary B.J."/>
            <person name="Swartzell S.M."/>
            <person name="Mahairas G.G."/>
        </authorList>
    </citation>
    <scope>NUCLEOTIDE SEQUENCE [LARGE SCALE GENOMIC DNA]</scope>
    <source>
        <strain evidence="2 3">232</strain>
    </source>
</reference>
<dbReference type="PhylomeDB" id="Q600U8"/>
<organism evidence="2 3">
    <name type="scientific">Mesomycoplasma hyopneumoniae (strain 232)</name>
    <name type="common">Mycoplasma hyopneumoniae</name>
    <dbReference type="NCBI Taxonomy" id="295358"/>
    <lineage>
        <taxon>Bacteria</taxon>
        <taxon>Bacillati</taxon>
        <taxon>Mycoplasmatota</taxon>
        <taxon>Mycoplasmoidales</taxon>
        <taxon>Metamycoplasmataceae</taxon>
        <taxon>Mesomycoplasma</taxon>
    </lineage>
</organism>
<keyword evidence="1" id="KW-0732">Signal</keyword>
<feature type="signal peptide" evidence="1">
    <location>
        <begin position="1"/>
        <end position="21"/>
    </location>
</feature>
<dbReference type="RefSeq" id="WP_011206191.1">
    <property type="nucleotide sequence ID" value="NC_006360.1"/>
</dbReference>
<gene>
    <name evidence="2" type="ordered locus">mhp356</name>
</gene>
<proteinExistence type="predicted"/>
<evidence type="ECO:0000256" key="1">
    <source>
        <dbReference type="SAM" id="SignalP"/>
    </source>
</evidence>
<dbReference type="KEGG" id="mhy:mhp356"/>
<dbReference type="AlphaFoldDB" id="Q600U8"/>
<dbReference type="Proteomes" id="UP000006822">
    <property type="component" value="Chromosome"/>
</dbReference>
<accession>Q600U8</accession>
<evidence type="ECO:0000313" key="3">
    <source>
        <dbReference type="Proteomes" id="UP000006822"/>
    </source>
</evidence>
<evidence type="ECO:0000313" key="2">
    <source>
        <dbReference type="EMBL" id="AAV27529.1"/>
    </source>
</evidence>
<dbReference type="EMBL" id="AE017332">
    <property type="protein sequence ID" value="AAV27529.1"/>
    <property type="molecule type" value="Genomic_DNA"/>
</dbReference>
<name>Q600U8_MESH2</name>
<feature type="chain" id="PRO_5004265594" evidence="1">
    <location>
        <begin position="22"/>
        <end position="107"/>
    </location>
</feature>
<protein>
    <submittedName>
        <fullName evidence="2">Uncharacterized protein</fullName>
    </submittedName>
</protein>